<proteinExistence type="predicted"/>
<evidence type="ECO:0000256" key="1">
    <source>
        <dbReference type="ARBA" id="ARBA00022737"/>
    </source>
</evidence>
<organism evidence="3 4">
    <name type="scientific">Adineta steineri</name>
    <dbReference type="NCBI Taxonomy" id="433720"/>
    <lineage>
        <taxon>Eukaryota</taxon>
        <taxon>Metazoa</taxon>
        <taxon>Spiralia</taxon>
        <taxon>Gnathifera</taxon>
        <taxon>Rotifera</taxon>
        <taxon>Eurotatoria</taxon>
        <taxon>Bdelloidea</taxon>
        <taxon>Adinetida</taxon>
        <taxon>Adinetidae</taxon>
        <taxon>Adineta</taxon>
    </lineage>
</organism>
<dbReference type="AlphaFoldDB" id="A0A820P119"/>
<reference evidence="3" key="1">
    <citation type="submission" date="2021-02" db="EMBL/GenBank/DDBJ databases">
        <authorList>
            <person name="Nowell W R."/>
        </authorList>
    </citation>
    <scope>NUCLEOTIDE SEQUENCE</scope>
</reference>
<dbReference type="InterPro" id="IPR011042">
    <property type="entry name" value="6-blade_b-propeller_TolB-like"/>
</dbReference>
<protein>
    <submittedName>
        <fullName evidence="3">Uncharacterized protein</fullName>
    </submittedName>
</protein>
<accession>A0A820P119</accession>
<evidence type="ECO:0000313" key="4">
    <source>
        <dbReference type="Proteomes" id="UP000663881"/>
    </source>
</evidence>
<comment type="caution">
    <text evidence="3">The sequence shown here is derived from an EMBL/GenBank/DDBJ whole genome shotgun (WGS) entry which is preliminary data.</text>
</comment>
<dbReference type="EMBL" id="CAJOAY010027221">
    <property type="protein sequence ID" value="CAF4397016.1"/>
    <property type="molecule type" value="Genomic_DNA"/>
</dbReference>
<dbReference type="Gene3D" id="2.120.10.30">
    <property type="entry name" value="TolB, C-terminal domain"/>
    <property type="match status" value="1"/>
</dbReference>
<sequence>FSNHRVMRWCEGDKEGEIVVGENGSGIQLNQLNWPTGLSFDDEENLYVADAGNHRIQKFIIDLN</sequence>
<name>A0A820P119_9BILA</name>
<dbReference type="PROSITE" id="PS51125">
    <property type="entry name" value="NHL"/>
    <property type="match status" value="1"/>
</dbReference>
<feature type="repeat" description="NHL" evidence="2">
    <location>
        <begin position="31"/>
        <end position="62"/>
    </location>
</feature>
<evidence type="ECO:0000256" key="2">
    <source>
        <dbReference type="PROSITE-ProRule" id="PRU00504"/>
    </source>
</evidence>
<feature type="non-terminal residue" evidence="3">
    <location>
        <position position="1"/>
    </location>
</feature>
<keyword evidence="1" id="KW-0677">Repeat</keyword>
<gene>
    <name evidence="3" type="ORF">OKA104_LOCUS51187</name>
</gene>
<dbReference type="Pfam" id="PF01436">
    <property type="entry name" value="NHL"/>
    <property type="match status" value="1"/>
</dbReference>
<dbReference type="SUPFAM" id="SSF63829">
    <property type="entry name" value="Calcium-dependent phosphotriesterase"/>
    <property type="match status" value="1"/>
</dbReference>
<dbReference type="InterPro" id="IPR001258">
    <property type="entry name" value="NHL_repeat"/>
</dbReference>
<evidence type="ECO:0000313" key="3">
    <source>
        <dbReference type="EMBL" id="CAF4397016.1"/>
    </source>
</evidence>
<dbReference type="Proteomes" id="UP000663881">
    <property type="component" value="Unassembled WGS sequence"/>
</dbReference>